<dbReference type="EMBL" id="CP032452">
    <property type="protein sequence ID" value="QEZ67985.1"/>
    <property type="molecule type" value="Genomic_DNA"/>
</dbReference>
<dbReference type="Pfam" id="PF05105">
    <property type="entry name" value="Phage_holin_4_1"/>
    <property type="match status" value="1"/>
</dbReference>
<accession>A0A5P3XD50</accession>
<dbReference type="InterPro" id="IPR006480">
    <property type="entry name" value="Phage_holin_4_1"/>
</dbReference>
<dbReference type="NCBIfam" id="TIGR01593">
    <property type="entry name" value="holin_tox_secr"/>
    <property type="match status" value="1"/>
</dbReference>
<protein>
    <submittedName>
        <fullName evidence="6">Holin</fullName>
    </submittedName>
</protein>
<proteinExistence type="predicted"/>
<keyword evidence="3 5" id="KW-1133">Transmembrane helix</keyword>
<evidence type="ECO:0000256" key="5">
    <source>
        <dbReference type="SAM" id="Phobius"/>
    </source>
</evidence>
<reference evidence="6 7" key="1">
    <citation type="submission" date="2018-09" db="EMBL/GenBank/DDBJ databases">
        <title>A clostridial neurotoxin that targets Anopheles mosquitoes.</title>
        <authorList>
            <person name="Contreras E."/>
            <person name="Masuyer G."/>
            <person name="Qureshi N."/>
            <person name="Chawla S."/>
            <person name="Lim H.L."/>
            <person name="Chen J."/>
            <person name="Stenmark P."/>
            <person name="Gill S."/>
        </authorList>
    </citation>
    <scope>NUCLEOTIDE SEQUENCE [LARGE SCALE GENOMIC DNA]</scope>
    <source>
        <strain evidence="6 7">Cbm</strain>
    </source>
</reference>
<evidence type="ECO:0000313" key="7">
    <source>
        <dbReference type="Proteomes" id="UP000326961"/>
    </source>
</evidence>
<sequence>MNIYDERLSGLTAIVGTLLTWLFGGWDIALSVLVAFMLIDYLTGLLRGYVTDKLSSNTGFKGIAKKSVILIVLIVAVLLDRLINDSTWIFRTLICYFYIANEGISILENCTALGLPVPNRLAEALEQLKEGQKKSNINKKNESEEI</sequence>
<keyword evidence="2 5" id="KW-0812">Transmembrane</keyword>
<evidence type="ECO:0000256" key="4">
    <source>
        <dbReference type="ARBA" id="ARBA00023136"/>
    </source>
</evidence>
<organism evidence="6 7">
    <name type="scientific">Paraclostridium bifermentans</name>
    <name type="common">Clostridium bifermentans</name>
    <dbReference type="NCBI Taxonomy" id="1490"/>
    <lineage>
        <taxon>Bacteria</taxon>
        <taxon>Bacillati</taxon>
        <taxon>Bacillota</taxon>
        <taxon>Clostridia</taxon>
        <taxon>Peptostreptococcales</taxon>
        <taxon>Peptostreptococcaceae</taxon>
        <taxon>Paraclostridium</taxon>
    </lineage>
</organism>
<gene>
    <name evidence="6" type="ORF">D4A35_03180</name>
</gene>
<evidence type="ECO:0000256" key="3">
    <source>
        <dbReference type="ARBA" id="ARBA00022989"/>
    </source>
</evidence>
<dbReference type="RefSeq" id="WP_150885863.1">
    <property type="nucleotide sequence ID" value="NZ_CP032452.1"/>
</dbReference>
<dbReference type="Proteomes" id="UP000326961">
    <property type="component" value="Chromosome"/>
</dbReference>
<dbReference type="AlphaFoldDB" id="A0A5P3XD50"/>
<comment type="subcellular location">
    <subcellularLocation>
        <location evidence="1">Membrane</location>
        <topology evidence="1">Multi-pass membrane protein</topology>
    </subcellularLocation>
</comment>
<name>A0A5P3XD50_PARBF</name>
<feature type="transmembrane region" description="Helical" evidence="5">
    <location>
        <begin position="63"/>
        <end position="83"/>
    </location>
</feature>
<feature type="transmembrane region" description="Helical" evidence="5">
    <location>
        <begin position="12"/>
        <end position="39"/>
    </location>
</feature>
<evidence type="ECO:0000256" key="2">
    <source>
        <dbReference type="ARBA" id="ARBA00022692"/>
    </source>
</evidence>
<evidence type="ECO:0000313" key="6">
    <source>
        <dbReference type="EMBL" id="QEZ67985.1"/>
    </source>
</evidence>
<keyword evidence="4 5" id="KW-0472">Membrane</keyword>
<dbReference type="GO" id="GO:0016020">
    <property type="term" value="C:membrane"/>
    <property type="evidence" value="ECO:0007669"/>
    <property type="project" value="UniProtKB-SubCell"/>
</dbReference>
<evidence type="ECO:0000256" key="1">
    <source>
        <dbReference type="ARBA" id="ARBA00004141"/>
    </source>
</evidence>